<feature type="non-terminal residue" evidence="1">
    <location>
        <position position="230"/>
    </location>
</feature>
<organism evidence="1 2">
    <name type="scientific">Nibea albiflora</name>
    <name type="common">Yellow drum</name>
    <name type="synonym">Corvina albiflora</name>
    <dbReference type="NCBI Taxonomy" id="240163"/>
    <lineage>
        <taxon>Eukaryota</taxon>
        <taxon>Metazoa</taxon>
        <taxon>Chordata</taxon>
        <taxon>Craniata</taxon>
        <taxon>Vertebrata</taxon>
        <taxon>Euteleostomi</taxon>
        <taxon>Actinopterygii</taxon>
        <taxon>Neopterygii</taxon>
        <taxon>Teleostei</taxon>
        <taxon>Neoteleostei</taxon>
        <taxon>Acanthomorphata</taxon>
        <taxon>Eupercaria</taxon>
        <taxon>Sciaenidae</taxon>
        <taxon>Nibea</taxon>
    </lineage>
</organism>
<accession>A0ACB7EDI4</accession>
<evidence type="ECO:0000313" key="1">
    <source>
        <dbReference type="EMBL" id="KAG7999883.1"/>
    </source>
</evidence>
<reference evidence="1" key="1">
    <citation type="submission" date="2020-04" db="EMBL/GenBank/DDBJ databases">
        <title>A chromosome-scale assembly and high-density genetic map of the yellow drum (Nibea albiflora) genome.</title>
        <authorList>
            <person name="Xu D."/>
            <person name="Zhang W."/>
            <person name="Chen R."/>
            <person name="Tan P."/>
            <person name="Wang L."/>
            <person name="Song H."/>
            <person name="Tian L."/>
            <person name="Zhu Q."/>
            <person name="Wang B."/>
        </authorList>
    </citation>
    <scope>NUCLEOTIDE SEQUENCE</scope>
    <source>
        <strain evidence="1">ZJHYS-2018</strain>
    </source>
</reference>
<name>A0ACB7EDI4_NIBAL</name>
<comment type="caution">
    <text evidence="1">The sequence shown here is derived from an EMBL/GenBank/DDBJ whole genome shotgun (WGS) entry which is preliminary data.</text>
</comment>
<keyword evidence="2" id="KW-1185">Reference proteome</keyword>
<dbReference type="Proteomes" id="UP000805704">
    <property type="component" value="Chromosome 9"/>
</dbReference>
<protein>
    <submittedName>
        <fullName evidence="1">Uncharacterized protein</fullName>
    </submittedName>
</protein>
<gene>
    <name evidence="1" type="ORF">GBF38_001946</name>
</gene>
<evidence type="ECO:0000313" key="2">
    <source>
        <dbReference type="Proteomes" id="UP000805704"/>
    </source>
</evidence>
<proteinExistence type="predicted"/>
<dbReference type="EMBL" id="CM024797">
    <property type="protein sequence ID" value="KAG7999883.1"/>
    <property type="molecule type" value="Genomic_DNA"/>
</dbReference>
<sequence>MSFATESMKVYKPIKIALVSQLLRLQRRHQLPSAVTAENMTELLAVQRKEALRVQHPTIMKQAHMYARILKKQQEKGPESRLLCPMEVVLEVVPKVLQGFWLPPPNTSFNMPSQQLSKMAVGITKAVQDRVSRALSSVLLQATFSTSIRDKMVQSIKGQIRRSYPEEVLVERLNCFGTDVLNTITNVAVQEISLSVVEMKPLDINGRVGNNVTFKCSNWNSWTDVKYQGK</sequence>